<name>A0ABU6J3T6_9BURK</name>
<dbReference type="Proteomes" id="UP001352263">
    <property type="component" value="Unassembled WGS sequence"/>
</dbReference>
<comment type="caution">
    <text evidence="1">The sequence shown here is derived from an EMBL/GenBank/DDBJ whole genome shotgun (WGS) entry which is preliminary data.</text>
</comment>
<evidence type="ECO:0000313" key="1">
    <source>
        <dbReference type="EMBL" id="MEC4718279.1"/>
    </source>
</evidence>
<dbReference type="RefSeq" id="WP_326505029.1">
    <property type="nucleotide sequence ID" value="NZ_JAWIIV010000002.1"/>
</dbReference>
<sequence length="95" mass="10817">MTRIEVGWHKLAPAYGRQMKQFDERHQVGVVALEANLGERLVIAPPVAAIRRQQERMMHGVAPPERHAVLMVFQHSRESRALDDRLIVVGIEADE</sequence>
<proteinExistence type="predicted"/>
<keyword evidence="2" id="KW-1185">Reference proteome</keyword>
<reference evidence="1 2" key="1">
    <citation type="submission" date="2023-10" db="EMBL/GenBank/DDBJ databases">
        <title>Noviherbaspirillum sp. CPCC 100848 genome assembly.</title>
        <authorList>
            <person name="Li X.Y."/>
            <person name="Fang X.M."/>
        </authorList>
    </citation>
    <scope>NUCLEOTIDE SEQUENCE [LARGE SCALE GENOMIC DNA]</scope>
    <source>
        <strain evidence="1 2">CPCC 100848</strain>
    </source>
</reference>
<protein>
    <submittedName>
        <fullName evidence="1">Uncharacterized protein</fullName>
    </submittedName>
</protein>
<accession>A0ABU6J3T6</accession>
<evidence type="ECO:0000313" key="2">
    <source>
        <dbReference type="Proteomes" id="UP001352263"/>
    </source>
</evidence>
<gene>
    <name evidence="1" type="ORF">RY831_03905</name>
</gene>
<organism evidence="1 2">
    <name type="scientific">Noviherbaspirillum album</name>
    <dbReference type="NCBI Taxonomy" id="3080276"/>
    <lineage>
        <taxon>Bacteria</taxon>
        <taxon>Pseudomonadati</taxon>
        <taxon>Pseudomonadota</taxon>
        <taxon>Betaproteobacteria</taxon>
        <taxon>Burkholderiales</taxon>
        <taxon>Oxalobacteraceae</taxon>
        <taxon>Noviherbaspirillum</taxon>
    </lineage>
</organism>
<dbReference type="EMBL" id="JAWIIV010000002">
    <property type="protein sequence ID" value="MEC4718279.1"/>
    <property type="molecule type" value="Genomic_DNA"/>
</dbReference>